<dbReference type="EMBL" id="UINC01040884">
    <property type="protein sequence ID" value="SVB41381.1"/>
    <property type="molecule type" value="Genomic_DNA"/>
</dbReference>
<reference evidence="1" key="1">
    <citation type="submission" date="2018-05" db="EMBL/GenBank/DDBJ databases">
        <authorList>
            <person name="Lanie J.A."/>
            <person name="Ng W.-L."/>
            <person name="Kazmierczak K.M."/>
            <person name="Andrzejewski T.M."/>
            <person name="Davidsen T.M."/>
            <person name="Wayne K.J."/>
            <person name="Tettelin H."/>
            <person name="Glass J.I."/>
            <person name="Rusch D."/>
            <person name="Podicherti R."/>
            <person name="Tsui H.-C.T."/>
            <person name="Winkler M.E."/>
        </authorList>
    </citation>
    <scope>NUCLEOTIDE SEQUENCE</scope>
</reference>
<evidence type="ECO:0000313" key="1">
    <source>
        <dbReference type="EMBL" id="SVB41381.1"/>
    </source>
</evidence>
<protein>
    <recommendedName>
        <fullName evidence="2">Tetratricopeptide repeat protein</fullName>
    </recommendedName>
</protein>
<dbReference type="AlphaFoldDB" id="A0A382DUH9"/>
<organism evidence="1">
    <name type="scientific">marine metagenome</name>
    <dbReference type="NCBI Taxonomy" id="408172"/>
    <lineage>
        <taxon>unclassified sequences</taxon>
        <taxon>metagenomes</taxon>
        <taxon>ecological metagenomes</taxon>
    </lineage>
</organism>
<dbReference type="Gene3D" id="1.25.40.10">
    <property type="entry name" value="Tetratricopeptide repeat domain"/>
    <property type="match status" value="1"/>
</dbReference>
<sequence>MRKILFLLFFFILSKGLSGQRLYFVGLPQKILKHGDYRQNIEIGKYYYSRHNWEKAVEHFNQCSALSRRRNHYSYLTRSYLYLNDLPNAKQTLKRIRSREEKQLLRLAIIEISSYGKDPKFNKNNIDRIIMERQYVIDKTKSNIIAMAKNHIPNFGD</sequence>
<gene>
    <name evidence="1" type="ORF">METZ01_LOCUS194235</name>
</gene>
<name>A0A382DUH9_9ZZZZ</name>
<proteinExistence type="predicted"/>
<evidence type="ECO:0008006" key="2">
    <source>
        <dbReference type="Google" id="ProtNLM"/>
    </source>
</evidence>
<dbReference type="InterPro" id="IPR011990">
    <property type="entry name" value="TPR-like_helical_dom_sf"/>
</dbReference>
<accession>A0A382DUH9</accession>
<dbReference type="SUPFAM" id="SSF48452">
    <property type="entry name" value="TPR-like"/>
    <property type="match status" value="1"/>
</dbReference>